<comment type="caution">
    <text evidence="2">The sequence shown here is derived from an EMBL/GenBank/DDBJ whole genome shotgun (WGS) entry which is preliminary data.</text>
</comment>
<protein>
    <submittedName>
        <fullName evidence="2">Uncharacterized protein</fullName>
    </submittedName>
</protein>
<keyword evidence="1" id="KW-0472">Membrane</keyword>
<evidence type="ECO:0000313" key="3">
    <source>
        <dbReference type="Proteomes" id="UP000499080"/>
    </source>
</evidence>
<accession>A0A4Y2C5J8</accession>
<keyword evidence="1" id="KW-1133">Transmembrane helix</keyword>
<feature type="transmembrane region" description="Helical" evidence="1">
    <location>
        <begin position="379"/>
        <end position="396"/>
    </location>
</feature>
<dbReference type="InterPro" id="IPR011701">
    <property type="entry name" value="MFS"/>
</dbReference>
<dbReference type="SUPFAM" id="SSF103473">
    <property type="entry name" value="MFS general substrate transporter"/>
    <property type="match status" value="1"/>
</dbReference>
<keyword evidence="1" id="KW-0812">Transmembrane</keyword>
<gene>
    <name evidence="2" type="ORF">AVEN_227549_1</name>
</gene>
<dbReference type="Pfam" id="PF07690">
    <property type="entry name" value="MFS_1"/>
    <property type="match status" value="1"/>
</dbReference>
<proteinExistence type="predicted"/>
<feature type="transmembrane region" description="Helical" evidence="1">
    <location>
        <begin position="105"/>
        <end position="127"/>
    </location>
</feature>
<feature type="transmembrane region" description="Helical" evidence="1">
    <location>
        <begin position="408"/>
        <end position="428"/>
    </location>
</feature>
<dbReference type="PANTHER" id="PTHR11360:SF303">
    <property type="entry name" value="MAJOR FACILITATOR SUPERFAMILY (MFS) PROFILE DOMAIN-CONTAINING PROTEIN"/>
    <property type="match status" value="1"/>
</dbReference>
<dbReference type="Proteomes" id="UP000499080">
    <property type="component" value="Unassembled WGS sequence"/>
</dbReference>
<feature type="transmembrane region" description="Helical" evidence="1">
    <location>
        <begin position="163"/>
        <end position="186"/>
    </location>
</feature>
<dbReference type="GO" id="GO:0008028">
    <property type="term" value="F:monocarboxylic acid transmembrane transporter activity"/>
    <property type="evidence" value="ECO:0007669"/>
    <property type="project" value="TreeGrafter"/>
</dbReference>
<feature type="transmembrane region" description="Helical" evidence="1">
    <location>
        <begin position="248"/>
        <end position="273"/>
    </location>
</feature>
<feature type="transmembrane region" description="Helical" evidence="1">
    <location>
        <begin position="79"/>
        <end position="99"/>
    </location>
</feature>
<dbReference type="AlphaFoldDB" id="A0A4Y2C5J8"/>
<feature type="transmembrane region" description="Helical" evidence="1">
    <location>
        <begin position="50"/>
        <end position="72"/>
    </location>
</feature>
<feature type="transmembrane region" description="Helical" evidence="1">
    <location>
        <begin position="285"/>
        <end position="302"/>
    </location>
</feature>
<feature type="transmembrane region" description="Helical" evidence="1">
    <location>
        <begin position="340"/>
        <end position="367"/>
    </location>
</feature>
<sequence length="501" mass="55317">MKKLSKADIKSGIAGFLGFITFGLIMGTTRTSSLLFVEAITRYNIDRERASFPFILCYMIRNTIGPLVGFAVKIFGLRAVTISGCLFSAFGIAGCFFAEDIVTITILWGVVYGIGFGFGTLSIPHYLSLHFSKHLDKANGIALAGDTTGYFLLSLIVEHSLVTYGLSGTFLIISGMVLHSVPAAFLMKFPKETHQQIELPFPTEKCENREIQNNLKEVNNSPGTNCSAIETVHQTSVVHVFLVFLDPVYILIVITQSALFYVFSTTCTILIDVSRDQGVSIDHEVYLFLAISVAELFGRLFLGSITDAGYLTKLNFSALCFAGLGLLHAAVIWIKGPAMMMAFGFFFGLVAGGLSIVSGGLVTFYINKEYHSIAVPSRYILYPPLSFTQAPLIGYFRDTLQSYNGLFYVLIGICCTSSLICLLIPHIVTWKKSRTKWPVNFYVMSPYCTILIGSLKVEAVRTSHHNSDCVNKASILILVLHMSDMIGSEDLYKKKLLFQLY</sequence>
<dbReference type="InterPro" id="IPR050327">
    <property type="entry name" value="Proton-linked_MCT"/>
</dbReference>
<dbReference type="OrthoDB" id="410267at2759"/>
<evidence type="ECO:0000256" key="1">
    <source>
        <dbReference type="SAM" id="Phobius"/>
    </source>
</evidence>
<feature type="transmembrane region" description="Helical" evidence="1">
    <location>
        <begin position="314"/>
        <end position="334"/>
    </location>
</feature>
<keyword evidence="3" id="KW-1185">Reference proteome</keyword>
<dbReference type="PANTHER" id="PTHR11360">
    <property type="entry name" value="MONOCARBOXYLATE TRANSPORTER"/>
    <property type="match status" value="1"/>
</dbReference>
<dbReference type="InterPro" id="IPR036259">
    <property type="entry name" value="MFS_trans_sf"/>
</dbReference>
<dbReference type="Gene3D" id="1.20.1250.20">
    <property type="entry name" value="MFS general substrate transporter like domains"/>
    <property type="match status" value="2"/>
</dbReference>
<feature type="transmembrane region" description="Helical" evidence="1">
    <location>
        <begin position="12"/>
        <end position="30"/>
    </location>
</feature>
<name>A0A4Y2C5J8_ARAVE</name>
<reference evidence="2 3" key="1">
    <citation type="journal article" date="2019" name="Sci. Rep.">
        <title>Orb-weaving spider Araneus ventricosus genome elucidates the spidroin gene catalogue.</title>
        <authorList>
            <person name="Kono N."/>
            <person name="Nakamura H."/>
            <person name="Ohtoshi R."/>
            <person name="Moran D.A.P."/>
            <person name="Shinohara A."/>
            <person name="Yoshida Y."/>
            <person name="Fujiwara M."/>
            <person name="Mori M."/>
            <person name="Tomita M."/>
            <person name="Arakawa K."/>
        </authorList>
    </citation>
    <scope>NUCLEOTIDE SEQUENCE [LARGE SCALE GENOMIC DNA]</scope>
</reference>
<dbReference type="EMBL" id="BGPR01000144">
    <property type="protein sequence ID" value="GBL99045.1"/>
    <property type="molecule type" value="Genomic_DNA"/>
</dbReference>
<evidence type="ECO:0000313" key="2">
    <source>
        <dbReference type="EMBL" id="GBL99045.1"/>
    </source>
</evidence>
<organism evidence="2 3">
    <name type="scientific">Araneus ventricosus</name>
    <name type="common">Orbweaver spider</name>
    <name type="synonym">Epeira ventricosa</name>
    <dbReference type="NCBI Taxonomy" id="182803"/>
    <lineage>
        <taxon>Eukaryota</taxon>
        <taxon>Metazoa</taxon>
        <taxon>Ecdysozoa</taxon>
        <taxon>Arthropoda</taxon>
        <taxon>Chelicerata</taxon>
        <taxon>Arachnida</taxon>
        <taxon>Araneae</taxon>
        <taxon>Araneomorphae</taxon>
        <taxon>Entelegynae</taxon>
        <taxon>Araneoidea</taxon>
        <taxon>Araneidae</taxon>
        <taxon>Araneus</taxon>
    </lineage>
</organism>